<sequence>MDPFTKPAYGEILLHQTLDYLSRVSPHRLYASIPHFADFIDLFRDLDFLCCTGVPYSGSTFAAGALVIGNGRVRATLLLEPKPQVQDHERKSLIQTLWPCIEEANALAPGHGRILNQTLSLPTSHSHVRLTKTAFEKEIETPYKQTKLSTSNKIPSLRAIFERESVRNFVRAIAVSCFPIAANVSDDEDLFSHDLDSLRITELVAILRSGIAEHASSSGVSWISPEMAYQNPSIVQLVTICHYFLNPRRTPQGSNAQARISTMENLVRKYTHNLPVRSPYSPGDAPQTSLKMCIAVIGSTGTLGTVLLSTLLPNLRISRIYCLNRNVSARVTQESILANRGIDSSLVFKPHFMTVKIDSPNLGLPLSDYNILVDDIDIIIYNAWGPITHDSAPELTYLYPTKPPTTVPTTILRIGQISGSTSPTDPPWPKQEWLYPILLSSKTLCLLPQQLAPIDWVPIDLAAAVISEILASYGDASSISEAKYSSESEDGKNIQAYNIVNPAHISWDILDNGRQIKMLPLREWIEEIEKYSANLDVKTMGIEATLKPALKLNKRLGNGKALDDVRYMMEKSKRASRAMKEMGGIDREMIEMWLGQWGL</sequence>
<dbReference type="GeneID" id="59259146"/>
<evidence type="ECO:0000313" key="4">
    <source>
        <dbReference type="EMBL" id="KAF5873603.1"/>
    </source>
</evidence>
<dbReference type="AlphaFoldDB" id="A0A8H6EIL8"/>
<dbReference type="Proteomes" id="UP000531561">
    <property type="component" value="Unassembled WGS sequence"/>
</dbReference>
<evidence type="ECO:0000256" key="1">
    <source>
        <dbReference type="ARBA" id="ARBA00022450"/>
    </source>
</evidence>
<dbReference type="Pfam" id="PF23562">
    <property type="entry name" value="AMP-binding_C_3"/>
    <property type="match status" value="1"/>
</dbReference>
<dbReference type="InterPro" id="IPR051414">
    <property type="entry name" value="Adenylate-forming_Reductase"/>
</dbReference>
<keyword evidence="5" id="KW-1185">Reference proteome</keyword>
<dbReference type="EMBL" id="JABFCT010000008">
    <property type="protein sequence ID" value="KAF5873603.1"/>
    <property type="molecule type" value="Genomic_DNA"/>
</dbReference>
<dbReference type="InterPro" id="IPR036291">
    <property type="entry name" value="NAD(P)-bd_dom_sf"/>
</dbReference>
<evidence type="ECO:0000259" key="3">
    <source>
        <dbReference type="Pfam" id="PF07993"/>
    </source>
</evidence>
<dbReference type="InterPro" id="IPR013120">
    <property type="entry name" value="FAR_NAD-bd"/>
</dbReference>
<comment type="caution">
    <text evidence="4">The sequence shown here is derived from an EMBL/GenBank/DDBJ whole genome shotgun (WGS) entry which is preliminary data.</text>
</comment>
<dbReference type="Pfam" id="PF07993">
    <property type="entry name" value="NAD_binding_4"/>
    <property type="match status" value="1"/>
</dbReference>
<dbReference type="SUPFAM" id="SSF51735">
    <property type="entry name" value="NAD(P)-binding Rossmann-fold domains"/>
    <property type="match status" value="1"/>
</dbReference>
<evidence type="ECO:0000313" key="5">
    <source>
        <dbReference type="Proteomes" id="UP000531561"/>
    </source>
</evidence>
<gene>
    <name evidence="4" type="ORF">Bfra_005067</name>
</gene>
<reference evidence="4 5" key="1">
    <citation type="journal article" date="2020" name="Phytopathology">
        <title>A high-quality genome resource of Botrytis fragariae, a new and rapidly spreading fungal pathogen causing strawberry gray mold in the U.S.A.</title>
        <authorList>
            <person name="Wu Y."/>
            <person name="Saski C.A."/>
            <person name="Schnabel G."/>
            <person name="Xiao S."/>
            <person name="Hu M."/>
        </authorList>
    </citation>
    <scope>NUCLEOTIDE SEQUENCE [LARGE SCALE GENOMIC DNA]</scope>
    <source>
        <strain evidence="4 5">BVB16</strain>
    </source>
</reference>
<accession>A0A8H6EIL8</accession>
<name>A0A8H6EIL8_9HELO</name>
<dbReference type="RefSeq" id="XP_037192549.1">
    <property type="nucleotide sequence ID" value="XM_037335454.1"/>
</dbReference>
<keyword evidence="2" id="KW-0597">Phosphoprotein</keyword>
<organism evidence="4 5">
    <name type="scientific">Botrytis fragariae</name>
    <dbReference type="NCBI Taxonomy" id="1964551"/>
    <lineage>
        <taxon>Eukaryota</taxon>
        <taxon>Fungi</taxon>
        <taxon>Dikarya</taxon>
        <taxon>Ascomycota</taxon>
        <taxon>Pezizomycotina</taxon>
        <taxon>Leotiomycetes</taxon>
        <taxon>Helotiales</taxon>
        <taxon>Sclerotiniaceae</taxon>
        <taxon>Botrytis</taxon>
    </lineage>
</organism>
<dbReference type="PANTHER" id="PTHR43439">
    <property type="entry name" value="PHENYLACETATE-COENZYME A LIGASE"/>
    <property type="match status" value="1"/>
</dbReference>
<dbReference type="OrthoDB" id="429813at2759"/>
<feature type="domain" description="Thioester reductase (TE)" evidence="3">
    <location>
        <begin position="298"/>
        <end position="383"/>
    </location>
</feature>
<dbReference type="Gene3D" id="3.40.50.720">
    <property type="entry name" value="NAD(P)-binding Rossmann-like Domain"/>
    <property type="match status" value="2"/>
</dbReference>
<dbReference type="PANTHER" id="PTHR43439:SF2">
    <property type="entry name" value="ENZYME, PUTATIVE (JCVI)-RELATED"/>
    <property type="match status" value="1"/>
</dbReference>
<proteinExistence type="predicted"/>
<protein>
    <submittedName>
        <fullName evidence="4">Putative nrps-like enzyme protein</fullName>
    </submittedName>
</protein>
<keyword evidence="1" id="KW-0596">Phosphopantetheine</keyword>
<evidence type="ECO:0000256" key="2">
    <source>
        <dbReference type="ARBA" id="ARBA00022553"/>
    </source>
</evidence>